<evidence type="ECO:0000256" key="4">
    <source>
        <dbReference type="ARBA" id="ARBA00022927"/>
    </source>
</evidence>
<feature type="compositionally biased region" description="Polar residues" evidence="5">
    <location>
        <begin position="278"/>
        <end position="287"/>
    </location>
</feature>
<feature type="compositionally biased region" description="Low complexity" evidence="5">
    <location>
        <begin position="301"/>
        <end position="318"/>
    </location>
</feature>
<keyword evidence="3" id="KW-0963">Cytoplasm</keyword>
<evidence type="ECO:0000256" key="5">
    <source>
        <dbReference type="SAM" id="MobiDB-lite"/>
    </source>
</evidence>
<evidence type="ECO:0000313" key="7">
    <source>
        <dbReference type="EMBL" id="KAL1296739.1"/>
    </source>
</evidence>
<dbReference type="PROSITE" id="PS50219">
    <property type="entry name" value="CNH"/>
    <property type="match status" value="1"/>
</dbReference>
<feature type="domain" description="CNH" evidence="6">
    <location>
        <begin position="41"/>
        <end position="452"/>
    </location>
</feature>
<dbReference type="GeneID" id="95973912"/>
<comment type="caution">
    <text evidence="7">The sequence shown here is derived from an EMBL/GenBank/DDBJ whole genome shotgun (WGS) entry which is preliminary data.</text>
</comment>
<evidence type="ECO:0000256" key="2">
    <source>
        <dbReference type="ARBA" id="ARBA00022448"/>
    </source>
</evidence>
<evidence type="ECO:0000256" key="1">
    <source>
        <dbReference type="ARBA" id="ARBA00004496"/>
    </source>
</evidence>
<dbReference type="Proteomes" id="UP001562354">
    <property type="component" value="Unassembled WGS sequence"/>
</dbReference>
<gene>
    <name evidence="7" type="ORF">AAFC00_000209</name>
</gene>
<keyword evidence="4" id="KW-0653">Protein transport</keyword>
<keyword evidence="2" id="KW-0813">Transport</keyword>
<sequence length="1168" mass="129305">MEAIGSSAASQSRSAQDNNGAYVLRELIRDVPLSADGDNHDVYITAVEAWEGNLYIGSSDGQILHFVSIPPDPSSGSDQPEYILASRNEPAYTTAQTSPLRLPGVEQILLLPLVGKACILCNGTLTFYTLPELSPAFGGKIKQSDCTWIGGIDRNLIDEEQDPDQGSIIVICLKSRLRLIRIGEQARKIRDIEVGGVLDLQRRDDLACVADSRSYALLDVVNQRKIDLFPISSDLPRSRSTSPAPTSTPTPRHLDRVPSRSVSTSSTQRPPHLRAHNRQSSLGNSPKPTDRLRPESPWPPRSVSRSSRSPSPSRSRSPAVDTDNKPLPQTPQRVPSPARPATSAIPLRPHVASPNPNEFLLTTGTSRDDPGVGMFVNLDGDVVRGTVDFMSYPDALLLDGQGADPLNPPPPGQAPDEGYILAVVRRDQDRLLEYQRWDIETGESRHVKGWLSLPKPVGEDSKALYTVGLRNAATEITLTVPEITSALSLRRLQIDTSEATDEDNDAKREKDEDSLIAQFAKVQANVLLYAGDGISWVVRNPVVVRLESQLRASSAVTDAGFTVDRDKVLEITNSIRGLEARNESEFLGFNYVRQQASLLLLIDLILTTEAGRTASDRDKRLTVETLVIGEIDPRIIVSIIPLLSDEVIEGPQGMWVPGGLRNTIEAFRRTQILEVAPQDPDGPYGDNLLHVLKEYLLVWRRKKGFGSVADETQVFHTVDASLLHLLLMLDKTSPQGPARAGSVRAELNDVVDHGVECFDRAVELLEKYQRLYILSRLYQSRKQVGQVLATWKRILDGEPDHGGELVDGEQDVRKYLARIKDPQLVKDYGTWLANRNSKLGVQIFADETSRVTFTSTEAVDLLKERAPAAVKDYLEHLVFGKNHIQYVNDLITFYLDTVLDAISTSEAARTSLTDSYTTYRALQPPKPTYRQFITENSTVETSDSDWWANRLRLLQLIGGSHDAANRYDVDKLASRLQPYADVLVPEMIILSGRRGEHVEALRLLVRGLGDYDTAIRYCLLGGSSIFNPSSTMTSSASAASHIPTDPPKFPSKQEQELLFRHLLDEFLHLPDLRERTDRSAELLDKFAPFFDLADVLALLPPDWPVATVETFVTHALRSLVRERNESVVVKALSSAQNLRTAVQFVEKIEGLQGRGAVWESVKKDSGVA</sequence>
<organism evidence="7 8">
    <name type="scientific">Neodothiora populina</name>
    <dbReference type="NCBI Taxonomy" id="2781224"/>
    <lineage>
        <taxon>Eukaryota</taxon>
        <taxon>Fungi</taxon>
        <taxon>Dikarya</taxon>
        <taxon>Ascomycota</taxon>
        <taxon>Pezizomycotina</taxon>
        <taxon>Dothideomycetes</taxon>
        <taxon>Dothideomycetidae</taxon>
        <taxon>Dothideales</taxon>
        <taxon>Dothioraceae</taxon>
        <taxon>Neodothiora</taxon>
    </lineage>
</organism>
<name>A0ABR3P358_9PEZI</name>
<dbReference type="EMBL" id="JBFMKM010000018">
    <property type="protein sequence ID" value="KAL1296739.1"/>
    <property type="molecule type" value="Genomic_DNA"/>
</dbReference>
<comment type="subcellular location">
    <subcellularLocation>
        <location evidence="1">Cytoplasm</location>
    </subcellularLocation>
</comment>
<dbReference type="PANTHER" id="PTHR12894:SF27">
    <property type="entry name" value="TRANSFORMING GROWTH FACTOR-BETA RECEPTOR-ASSOCIATED PROTEIN 1"/>
    <property type="match status" value="1"/>
</dbReference>
<dbReference type="InterPro" id="IPR032914">
    <property type="entry name" value="Vam6/VPS39/TRAP1"/>
</dbReference>
<evidence type="ECO:0000259" key="6">
    <source>
        <dbReference type="PROSITE" id="PS50219"/>
    </source>
</evidence>
<feature type="compositionally biased region" description="Low complexity" evidence="5">
    <location>
        <begin position="259"/>
        <end position="270"/>
    </location>
</feature>
<evidence type="ECO:0000256" key="3">
    <source>
        <dbReference type="ARBA" id="ARBA00022490"/>
    </source>
</evidence>
<dbReference type="PANTHER" id="PTHR12894">
    <property type="entry name" value="CNH DOMAIN CONTAINING"/>
    <property type="match status" value="1"/>
</dbReference>
<accession>A0ABR3P358</accession>
<feature type="compositionally biased region" description="Polar residues" evidence="5">
    <location>
        <begin position="354"/>
        <end position="365"/>
    </location>
</feature>
<keyword evidence="8" id="KW-1185">Reference proteome</keyword>
<feature type="region of interest" description="Disordered" evidence="5">
    <location>
        <begin position="232"/>
        <end position="365"/>
    </location>
</feature>
<reference evidence="7 8" key="1">
    <citation type="submission" date="2024-07" db="EMBL/GenBank/DDBJ databases">
        <title>Draft sequence of the Neodothiora populina.</title>
        <authorList>
            <person name="Drown D.D."/>
            <person name="Schuette U.S."/>
            <person name="Buechlein A.B."/>
            <person name="Rusch D.R."/>
            <person name="Winton L.W."/>
            <person name="Adams G.A."/>
        </authorList>
    </citation>
    <scope>NUCLEOTIDE SEQUENCE [LARGE SCALE GENOMIC DNA]</scope>
    <source>
        <strain evidence="7 8">CPC 39397</strain>
    </source>
</reference>
<dbReference type="RefSeq" id="XP_069196421.1">
    <property type="nucleotide sequence ID" value="XM_069341419.1"/>
</dbReference>
<protein>
    <recommendedName>
        <fullName evidence="6">CNH domain-containing protein</fullName>
    </recommendedName>
</protein>
<proteinExistence type="predicted"/>
<dbReference type="InterPro" id="IPR001180">
    <property type="entry name" value="CNH_dom"/>
</dbReference>
<feature type="compositionally biased region" description="Low complexity" evidence="5">
    <location>
        <begin position="238"/>
        <end position="251"/>
    </location>
</feature>
<evidence type="ECO:0000313" key="8">
    <source>
        <dbReference type="Proteomes" id="UP001562354"/>
    </source>
</evidence>